<proteinExistence type="predicted"/>
<evidence type="ECO:0000259" key="2">
    <source>
        <dbReference type="PROSITE" id="PS00028"/>
    </source>
</evidence>
<dbReference type="PANTHER" id="PTHR16036:SF2">
    <property type="entry name" value="TRNA ENDONUCLEASE ANKZF1"/>
    <property type="match status" value="1"/>
</dbReference>
<dbReference type="GO" id="GO:0036503">
    <property type="term" value="P:ERAD pathway"/>
    <property type="evidence" value="ECO:0007669"/>
    <property type="project" value="TreeGrafter"/>
</dbReference>
<organism evidence="3">
    <name type="scientific">Timema tahoe</name>
    <dbReference type="NCBI Taxonomy" id="61484"/>
    <lineage>
        <taxon>Eukaryota</taxon>
        <taxon>Metazoa</taxon>
        <taxon>Ecdysozoa</taxon>
        <taxon>Arthropoda</taxon>
        <taxon>Hexapoda</taxon>
        <taxon>Insecta</taxon>
        <taxon>Pterygota</taxon>
        <taxon>Neoptera</taxon>
        <taxon>Polyneoptera</taxon>
        <taxon>Phasmatodea</taxon>
        <taxon>Timematodea</taxon>
        <taxon>Timematoidea</taxon>
        <taxon>Timematidae</taxon>
        <taxon>Timema</taxon>
    </lineage>
</organism>
<dbReference type="GO" id="GO:0003676">
    <property type="term" value="F:nucleic acid binding"/>
    <property type="evidence" value="ECO:0007669"/>
    <property type="project" value="InterPro"/>
</dbReference>
<dbReference type="InterPro" id="IPR029383">
    <property type="entry name" value="ARL6IP6"/>
</dbReference>
<keyword evidence="1" id="KW-0472">Membrane</keyword>
<dbReference type="SMART" id="SM00451">
    <property type="entry name" value="ZnF_U1"/>
    <property type="match status" value="1"/>
</dbReference>
<dbReference type="PROSITE" id="PS00028">
    <property type="entry name" value="ZINC_FINGER_C2H2_1"/>
    <property type="match status" value="1"/>
</dbReference>
<protein>
    <recommendedName>
        <fullName evidence="2">C2H2-type domain-containing protein</fullName>
    </recommendedName>
</protein>
<dbReference type="PANTHER" id="PTHR16036">
    <property type="entry name" value="ANKYRIN REPEAT AND ZINC FINGER DOMAIN-CONTAINING PROTEIN 1"/>
    <property type="match status" value="1"/>
</dbReference>
<dbReference type="EMBL" id="OE003052">
    <property type="protein sequence ID" value="CAD7459686.1"/>
    <property type="molecule type" value="Genomic_DNA"/>
</dbReference>
<keyword evidence="1" id="KW-0812">Transmembrane</keyword>
<feature type="transmembrane region" description="Helical" evidence="1">
    <location>
        <begin position="67"/>
        <end position="87"/>
    </location>
</feature>
<sequence>MKVDLVDIQAVMKSRSDLHTWFVGRIKQSYKPSMTVNSKTLAVDIDQGGKAVLSSLRKLYVSIPDSYGWLMVPLGAVLFVILSWEIIYNDSVVPGVHPPSPFASPAKLSRNRSQELTKQRSATMDYKTYKIYECEDLSDFTECIKIAQCMKSDTYNYSSRQDASREALARLEELTVSEKLLCSFCNTSFEDQQQQRLHYKLDWHRYNLKQHLGGLGPVSEDNFAQVAGMCRKTYYIKSLT</sequence>
<dbReference type="InterPro" id="IPR003604">
    <property type="entry name" value="Matrin/U1-like-C_Znf_C2H2"/>
</dbReference>
<dbReference type="Pfam" id="PF15062">
    <property type="entry name" value="ARL6IP6"/>
    <property type="match status" value="1"/>
</dbReference>
<dbReference type="GO" id="GO:0008270">
    <property type="term" value="F:zinc ion binding"/>
    <property type="evidence" value="ECO:0007669"/>
    <property type="project" value="InterPro"/>
</dbReference>
<name>A0A7R9IJQ4_9NEOP</name>
<evidence type="ECO:0000256" key="1">
    <source>
        <dbReference type="SAM" id="Phobius"/>
    </source>
</evidence>
<keyword evidence="1" id="KW-1133">Transmembrane helix</keyword>
<dbReference type="InterPro" id="IPR013087">
    <property type="entry name" value="Znf_C2H2_type"/>
</dbReference>
<evidence type="ECO:0000313" key="3">
    <source>
        <dbReference type="EMBL" id="CAD7459686.1"/>
    </source>
</evidence>
<reference evidence="3" key="1">
    <citation type="submission" date="2020-11" db="EMBL/GenBank/DDBJ databases">
        <authorList>
            <person name="Tran Van P."/>
        </authorList>
    </citation>
    <scope>NUCLEOTIDE SEQUENCE</scope>
</reference>
<dbReference type="InterPro" id="IPR047139">
    <property type="entry name" value="ANKZ1/VMS1"/>
</dbReference>
<accession>A0A7R9IJQ4</accession>
<gene>
    <name evidence="3" type="ORF">TTEB3V08_LOCUS7635</name>
</gene>
<dbReference type="AlphaFoldDB" id="A0A7R9IJQ4"/>
<feature type="domain" description="C2H2-type" evidence="2">
    <location>
        <begin position="182"/>
        <end position="204"/>
    </location>
</feature>